<accession>A0A9X1PAJ1</accession>
<dbReference type="Proteomes" id="UP001139700">
    <property type="component" value="Unassembled WGS sequence"/>
</dbReference>
<proteinExistence type="predicted"/>
<organism evidence="1 2">
    <name type="scientific">Dyadobacter fanqingshengii</name>
    <dbReference type="NCBI Taxonomy" id="2906443"/>
    <lineage>
        <taxon>Bacteria</taxon>
        <taxon>Pseudomonadati</taxon>
        <taxon>Bacteroidota</taxon>
        <taxon>Cytophagia</taxon>
        <taxon>Cytophagales</taxon>
        <taxon>Spirosomataceae</taxon>
        <taxon>Dyadobacter</taxon>
    </lineage>
</organism>
<sequence>MKTVLVAVSVFIFSALLSRCKSENDSKSKIRTYKSSNKPGAFGEEKDTVLKTDRYESTLIKNTVPIYTDSIMEFYGGFADSPVNFFWESTVLFASMLFKNPVNIFEDIPSADTSYSIRAASCDFLMNVEIHSSSYRSVDLDGCAFWGLLELRSPYHFSIPELEQAFFNEIRINNSEFHRSLHFIDGISASKITFSDVTIWGDSLGLKGHYNEPPSLSSLRVPSVLIYDCGIIDSTWSDKMDFSSCLLPDNRTVKSQLHFKNIDHQIGFIVPSEVFYITFDEAISNNSRMAFFEKLIVNCKESAMYQSVDDWTIEFKYYQNIYNYGFFGKILNFFQKK</sequence>
<keyword evidence="2" id="KW-1185">Reference proteome</keyword>
<evidence type="ECO:0000313" key="2">
    <source>
        <dbReference type="Proteomes" id="UP001139700"/>
    </source>
</evidence>
<reference evidence="1" key="1">
    <citation type="submission" date="2021-12" db="EMBL/GenBank/DDBJ databases">
        <title>Novel species in genus Dyadobacter.</title>
        <authorList>
            <person name="Ma C."/>
        </authorList>
    </citation>
    <scope>NUCLEOTIDE SEQUENCE</scope>
    <source>
        <strain evidence="1">CY399</strain>
    </source>
</reference>
<name>A0A9X1PAJ1_9BACT</name>
<evidence type="ECO:0000313" key="1">
    <source>
        <dbReference type="EMBL" id="MCF0039747.1"/>
    </source>
</evidence>
<gene>
    <name evidence="1" type="ORF">LXM24_06580</name>
</gene>
<comment type="caution">
    <text evidence="1">The sequence shown here is derived from an EMBL/GenBank/DDBJ whole genome shotgun (WGS) entry which is preliminary data.</text>
</comment>
<protein>
    <submittedName>
        <fullName evidence="1">Uncharacterized protein</fullName>
    </submittedName>
</protein>
<dbReference type="EMBL" id="JAJTTA010000002">
    <property type="protein sequence ID" value="MCF0039747.1"/>
    <property type="molecule type" value="Genomic_DNA"/>
</dbReference>
<dbReference type="AlphaFoldDB" id="A0A9X1PAJ1"/>
<dbReference type="RefSeq" id="WP_234612186.1">
    <property type="nucleotide sequence ID" value="NZ_CP098806.1"/>
</dbReference>